<dbReference type="GO" id="GO:0016435">
    <property type="term" value="F:rRNA (guanine) methyltransferase activity"/>
    <property type="evidence" value="ECO:0000318"/>
    <property type="project" value="GO_Central"/>
</dbReference>
<keyword evidence="1 7" id="KW-0690">Ribosome biogenesis</keyword>
<evidence type="ECO:0000256" key="3">
    <source>
        <dbReference type="ARBA" id="ARBA00022603"/>
    </source>
</evidence>
<dbReference type="HAMAP" id="MF_01547">
    <property type="entry name" value="RNA_methyltr_E"/>
    <property type="match status" value="1"/>
</dbReference>
<feature type="compositionally biased region" description="Acidic residues" evidence="8">
    <location>
        <begin position="429"/>
        <end position="460"/>
    </location>
</feature>
<name>A0A9R0KBN7_SPIOL</name>
<feature type="compositionally biased region" description="Acidic residues" evidence="8">
    <location>
        <begin position="631"/>
        <end position="640"/>
    </location>
</feature>
<comment type="catalytic activity">
    <reaction evidence="7">
        <text>a ribonucleotide in rRNA + S-adenosyl-L-methionine = a 2'-O-methylribonucleotide in rRNA + S-adenosyl-L-homocysteine + H(+)</text>
        <dbReference type="Rhea" id="RHEA:48628"/>
        <dbReference type="Rhea" id="RHEA-COMP:12164"/>
        <dbReference type="Rhea" id="RHEA-COMP:12165"/>
        <dbReference type="ChEBI" id="CHEBI:15378"/>
        <dbReference type="ChEBI" id="CHEBI:57856"/>
        <dbReference type="ChEBI" id="CHEBI:59789"/>
        <dbReference type="ChEBI" id="CHEBI:90675"/>
        <dbReference type="ChEBI" id="CHEBI:90676"/>
    </reaction>
</comment>
<feature type="compositionally biased region" description="Polar residues" evidence="8">
    <location>
        <begin position="327"/>
        <end position="338"/>
    </location>
</feature>
<dbReference type="InterPro" id="IPR024576">
    <property type="entry name" value="rRNA_MeTfrase_Spb1_DUF3381"/>
</dbReference>
<evidence type="ECO:0000256" key="4">
    <source>
        <dbReference type="ARBA" id="ARBA00022679"/>
    </source>
</evidence>
<protein>
    <recommendedName>
        <fullName evidence="7">Putative rRNA methyltransferase</fullName>
        <ecNumber evidence="7">2.1.1.-</ecNumber>
    </recommendedName>
    <alternativeName>
        <fullName evidence="7">2'-O-ribose RNA methyltransferase SPB1 homolog</fullName>
    </alternativeName>
</protein>
<dbReference type="Pfam" id="PF11861">
    <property type="entry name" value="DUF3381"/>
    <property type="match status" value="1"/>
</dbReference>
<accession>A0A9R0KBN7</accession>
<keyword evidence="3 7" id="KW-0489">Methyltransferase</keyword>
<evidence type="ECO:0000259" key="11">
    <source>
        <dbReference type="Pfam" id="PF11861"/>
    </source>
</evidence>
<evidence type="ECO:0000313" key="12">
    <source>
        <dbReference type="Proteomes" id="UP000813463"/>
    </source>
</evidence>
<feature type="region of interest" description="Disordered" evidence="8">
    <location>
        <begin position="325"/>
        <end position="394"/>
    </location>
</feature>
<evidence type="ECO:0000259" key="10">
    <source>
        <dbReference type="Pfam" id="PF07780"/>
    </source>
</evidence>
<comment type="function">
    <text evidence="7">Probable methyltransferase involved in the maturation of rRNA and in the biogenesis of ribosomal subunits.</text>
</comment>
<dbReference type="HAMAP" id="MF_03163">
    <property type="entry name" value="RNA_methyltr_E_SPB1"/>
    <property type="match status" value="1"/>
</dbReference>
<dbReference type="PANTHER" id="PTHR10920">
    <property type="entry name" value="RIBOSOMAL RNA METHYLTRANSFERASE"/>
    <property type="match status" value="1"/>
</dbReference>
<evidence type="ECO:0000256" key="6">
    <source>
        <dbReference type="ARBA" id="ARBA00023242"/>
    </source>
</evidence>
<feature type="region of interest" description="Disordered" evidence="8">
    <location>
        <begin position="720"/>
        <end position="848"/>
    </location>
</feature>
<feature type="compositionally biased region" description="Basic and acidic residues" evidence="8">
    <location>
        <begin position="793"/>
        <end position="805"/>
    </location>
</feature>
<feature type="compositionally biased region" description="Gly residues" evidence="8">
    <location>
        <begin position="815"/>
        <end position="841"/>
    </location>
</feature>
<feature type="compositionally biased region" description="Basic and acidic residues" evidence="8">
    <location>
        <begin position="461"/>
        <end position="488"/>
    </location>
</feature>
<dbReference type="GO" id="GO:0030687">
    <property type="term" value="C:preribosome, large subunit precursor"/>
    <property type="evidence" value="ECO:0000318"/>
    <property type="project" value="GO_Central"/>
</dbReference>
<dbReference type="GO" id="GO:0000463">
    <property type="term" value="P:maturation of LSU-rRNA from tricistronic rRNA transcript (SSU-rRNA, 5.8S rRNA, LSU-rRNA)"/>
    <property type="evidence" value="ECO:0000318"/>
    <property type="project" value="GO_Central"/>
</dbReference>
<dbReference type="GO" id="GO:0031167">
    <property type="term" value="P:rRNA methylation"/>
    <property type="evidence" value="ECO:0000318"/>
    <property type="project" value="GO_Central"/>
</dbReference>
<gene>
    <name evidence="13" type="primary">LOC110804433</name>
</gene>
<dbReference type="AlphaFoldDB" id="A0A9R0KBN7"/>
<keyword evidence="12" id="KW-1185">Reference proteome</keyword>
<dbReference type="RefSeq" id="XP_021865720.2">
    <property type="nucleotide sequence ID" value="XM_022010028.2"/>
</dbReference>
<evidence type="ECO:0000259" key="9">
    <source>
        <dbReference type="Pfam" id="PF01728"/>
    </source>
</evidence>
<feature type="compositionally biased region" description="Acidic residues" evidence="8">
    <location>
        <begin position="348"/>
        <end position="357"/>
    </location>
</feature>
<dbReference type="Proteomes" id="UP000813463">
    <property type="component" value="Chromosome 1"/>
</dbReference>
<feature type="binding site" evidence="7">
    <location>
        <position position="118"/>
    </location>
    <ligand>
        <name>S-adenosyl-L-methionine</name>
        <dbReference type="ChEBI" id="CHEBI:59789"/>
    </ligand>
</feature>
<dbReference type="InterPro" id="IPR029063">
    <property type="entry name" value="SAM-dependent_MTases_sf"/>
</dbReference>
<evidence type="ECO:0000313" key="13">
    <source>
        <dbReference type="RefSeq" id="XP_021865720.2"/>
    </source>
</evidence>
<dbReference type="GO" id="GO:0008650">
    <property type="term" value="F:rRNA (uridine-2'-O-)-methyltransferase activity"/>
    <property type="evidence" value="ECO:0000318"/>
    <property type="project" value="GO_Central"/>
</dbReference>
<feature type="domain" description="DUF3381" evidence="11">
    <location>
        <begin position="234"/>
        <end position="391"/>
    </location>
</feature>
<feature type="compositionally biased region" description="Acidic residues" evidence="8">
    <location>
        <begin position="505"/>
        <end position="521"/>
    </location>
</feature>
<dbReference type="InterPro" id="IPR050082">
    <property type="entry name" value="RNA_methyltr_RlmE"/>
</dbReference>
<feature type="binding site" evidence="7">
    <location>
        <position position="56"/>
    </location>
    <ligand>
        <name>S-adenosyl-L-methionine</name>
        <dbReference type="ChEBI" id="CHEBI:59789"/>
    </ligand>
</feature>
<proteinExistence type="inferred from homology"/>
<dbReference type="Pfam" id="PF01728">
    <property type="entry name" value="FtsJ"/>
    <property type="match status" value="1"/>
</dbReference>
<dbReference type="GO" id="GO:0005730">
    <property type="term" value="C:nucleolus"/>
    <property type="evidence" value="ECO:0000318"/>
    <property type="project" value="GO_Central"/>
</dbReference>
<dbReference type="PANTHER" id="PTHR10920:SF13">
    <property type="entry name" value="PRE-RRNA 2'-O-RIBOSE RNA METHYLTRANSFERASE FTSJ3"/>
    <property type="match status" value="1"/>
</dbReference>
<keyword evidence="2 7" id="KW-0698">rRNA processing</keyword>
<reference evidence="13" key="2">
    <citation type="submission" date="2025-08" db="UniProtKB">
        <authorList>
            <consortium name="RefSeq"/>
        </authorList>
    </citation>
    <scope>IDENTIFICATION</scope>
    <source>
        <tissue evidence="13">Leaf</tissue>
    </source>
</reference>
<evidence type="ECO:0000256" key="5">
    <source>
        <dbReference type="ARBA" id="ARBA00022691"/>
    </source>
</evidence>
<feature type="region of interest" description="Disordered" evidence="8">
    <location>
        <begin position="587"/>
        <end position="643"/>
    </location>
</feature>
<dbReference type="EC" id="2.1.1.-" evidence="7"/>
<keyword evidence="4 7" id="KW-0808">Transferase</keyword>
<comment type="subcellular location">
    <subcellularLocation>
        <location evidence="7">Nucleus</location>
        <location evidence="7">Nucleolus</location>
    </subcellularLocation>
</comment>
<evidence type="ECO:0000256" key="7">
    <source>
        <dbReference type="HAMAP-Rule" id="MF_03163"/>
    </source>
</evidence>
<evidence type="ECO:0000256" key="8">
    <source>
        <dbReference type="SAM" id="MobiDB-lite"/>
    </source>
</evidence>
<feature type="binding site" evidence="7">
    <location>
        <position position="90"/>
    </location>
    <ligand>
        <name>S-adenosyl-L-methionine</name>
        <dbReference type="ChEBI" id="CHEBI:59789"/>
    </ligand>
</feature>
<keyword evidence="6 7" id="KW-0539">Nucleus</keyword>
<keyword evidence="5 7" id="KW-0949">S-adenosyl-L-methionine</keyword>
<comment type="similarity">
    <text evidence="7">Belongs to the class I-like SAM-binding methyltransferase superfamily. RNA methyltransferase RlmE family. SPB1 subfamily.</text>
</comment>
<feature type="region of interest" description="Disordered" evidence="8">
    <location>
        <begin position="429"/>
        <end position="540"/>
    </location>
</feature>
<dbReference type="Pfam" id="PF07780">
    <property type="entry name" value="Spb1_C"/>
    <property type="match status" value="1"/>
</dbReference>
<dbReference type="KEGG" id="soe:110804433"/>
<feature type="domain" description="Ribosomal RNA methyltransferase SPB1-like C-terminal" evidence="10">
    <location>
        <begin position="614"/>
        <end position="811"/>
    </location>
</feature>
<dbReference type="Gene3D" id="3.40.50.150">
    <property type="entry name" value="Vaccinia Virus protein VP39"/>
    <property type="match status" value="1"/>
</dbReference>
<dbReference type="GO" id="GO:0000466">
    <property type="term" value="P:maturation of 5.8S rRNA from tricistronic rRNA transcript (SSU-rRNA, 5.8S rRNA, LSU-rRNA)"/>
    <property type="evidence" value="ECO:0000318"/>
    <property type="project" value="GO_Central"/>
</dbReference>
<dbReference type="GeneID" id="110804433"/>
<dbReference type="InterPro" id="IPR015507">
    <property type="entry name" value="rRNA-MeTfrase_E"/>
</dbReference>
<feature type="binding site" evidence="7">
    <location>
        <position position="54"/>
    </location>
    <ligand>
        <name>S-adenosyl-L-methionine</name>
        <dbReference type="ChEBI" id="CHEBI:59789"/>
    </ligand>
</feature>
<sequence length="848" mass="94772">MGKVKGKHRLDKFYHLAKEQGYRSRAAFKLIQLDAKYSLLNASRSVLDLCAAPGGWMQVAVNRVPVGSLVVGIDLFPIRPIRGCISIEEDITKPKCRSTIKKLLAENGFKAFDLVLHDGSPNVGGAWAQEATSQNALVIDSVKLATEFLAPKGTFVTKVFRSQDYNAVHYCLRQLFEKVEVTKPVASRSTSAEIYVIGLKYKAPAKIDPRLLDIKHLFQGAIEPAKGYDIFEPKHKRNREGYDDDVSLVRKVCPAAEFVLSSEDPVETLGKVTSIRFDDESSLPLKEHPLTTEEVMTLCEDLRVLGKQDFKQLLKWRINVRKALSPTGKTTPTSVSTDLENENANKEVEEEEEDEDEKVLNEMEQLTHGVERKKKREKKILAKRQAKDKARKATGMQIDALQDGYVDNELFSLASIKGKDDLATVDTTEDVEGNELAGSDDDADNEADEDSESSDMDSDEERTRYDEQIDKALDEAYERFLAKSDGSTKQRKRAKEAYADVTLTGDDDVNDVDQPDDDSDRDEGGKEANPLVVPIDEDRELTQDEIKQRWYSQDIFTEAVEGGDLGKDSSDDDDHLQIAAQKKKIALRNKAKENLKPHSLGSETPKRRAAAKIQDDLEVVPAPVTDSSSSSDDESEEEYDTDSKCEMLAVAKKMLRKRKREEIMDDGYNKRMFDDQGLLPSWFAEDEKRHNQPLKPVTKEEIDAEKARFREINARPAKKIAEAKARKKRSALRNMEKVRKKANTIADQTDLGDRSKSRMISQLYKKAATPRKPKKELVVAKKGVQVRAGKGKLLVDRRMKKDARQHGMNKKGKGTSKGTGKGTGKGKGSSTGKGSMNGSGKKGNKGRT</sequence>
<dbReference type="SUPFAM" id="SSF53335">
    <property type="entry name" value="S-adenosyl-L-methionine-dependent methyltransferases"/>
    <property type="match status" value="1"/>
</dbReference>
<feature type="compositionally biased region" description="Basic residues" evidence="8">
    <location>
        <begin position="371"/>
        <end position="392"/>
    </location>
</feature>
<reference evidence="12" key="1">
    <citation type="journal article" date="2021" name="Nat. Commun.">
        <title>Genomic analyses provide insights into spinach domestication and the genetic basis of agronomic traits.</title>
        <authorList>
            <person name="Cai X."/>
            <person name="Sun X."/>
            <person name="Xu C."/>
            <person name="Sun H."/>
            <person name="Wang X."/>
            <person name="Ge C."/>
            <person name="Zhang Z."/>
            <person name="Wang Q."/>
            <person name="Fei Z."/>
            <person name="Jiao C."/>
            <person name="Wang Q."/>
        </authorList>
    </citation>
    <scope>NUCLEOTIDE SEQUENCE [LARGE SCALE GENOMIC DNA]</scope>
    <source>
        <strain evidence="12">cv. Varoflay</strain>
    </source>
</reference>
<dbReference type="InterPro" id="IPR002877">
    <property type="entry name" value="RNA_MeTrfase_FtsJ_dom"/>
</dbReference>
<feature type="domain" description="Ribosomal RNA methyltransferase FtsJ" evidence="9">
    <location>
        <begin position="22"/>
        <end position="201"/>
    </location>
</feature>
<feature type="active site" description="Proton acceptor" evidence="7">
    <location>
        <position position="158"/>
    </location>
</feature>
<dbReference type="InterPro" id="IPR012920">
    <property type="entry name" value="rRNA_MeTfrase_SPB1-like_C"/>
</dbReference>
<dbReference type="InterPro" id="IPR028589">
    <property type="entry name" value="SPB1-like"/>
</dbReference>
<evidence type="ECO:0000256" key="1">
    <source>
        <dbReference type="ARBA" id="ARBA00022517"/>
    </source>
</evidence>
<feature type="binding site" evidence="7">
    <location>
        <position position="74"/>
    </location>
    <ligand>
        <name>S-adenosyl-L-methionine</name>
        <dbReference type="ChEBI" id="CHEBI:59789"/>
    </ligand>
</feature>
<evidence type="ECO:0000256" key="2">
    <source>
        <dbReference type="ARBA" id="ARBA00022552"/>
    </source>
</evidence>
<organism evidence="12 13">
    <name type="scientific">Spinacia oleracea</name>
    <name type="common">Spinach</name>
    <dbReference type="NCBI Taxonomy" id="3562"/>
    <lineage>
        <taxon>Eukaryota</taxon>
        <taxon>Viridiplantae</taxon>
        <taxon>Streptophyta</taxon>
        <taxon>Embryophyta</taxon>
        <taxon>Tracheophyta</taxon>
        <taxon>Spermatophyta</taxon>
        <taxon>Magnoliopsida</taxon>
        <taxon>eudicotyledons</taxon>
        <taxon>Gunneridae</taxon>
        <taxon>Pentapetalae</taxon>
        <taxon>Caryophyllales</taxon>
        <taxon>Chenopodiaceae</taxon>
        <taxon>Chenopodioideae</taxon>
        <taxon>Anserineae</taxon>
        <taxon>Spinacia</taxon>
    </lineage>
</organism>